<reference evidence="6 7" key="1">
    <citation type="journal article" date="2019" name="Plant Biotechnol. J.">
        <title>The red bayberry genome and genetic basis of sex determination.</title>
        <authorList>
            <person name="Jia H.M."/>
            <person name="Jia H.J."/>
            <person name="Cai Q.L."/>
            <person name="Wang Y."/>
            <person name="Zhao H.B."/>
            <person name="Yang W.F."/>
            <person name="Wang G.Y."/>
            <person name="Li Y.H."/>
            <person name="Zhan D.L."/>
            <person name="Shen Y.T."/>
            <person name="Niu Q.F."/>
            <person name="Chang L."/>
            <person name="Qiu J."/>
            <person name="Zhao L."/>
            <person name="Xie H.B."/>
            <person name="Fu W.Y."/>
            <person name="Jin J."/>
            <person name="Li X.W."/>
            <person name="Jiao Y."/>
            <person name="Zhou C.C."/>
            <person name="Tu T."/>
            <person name="Chai C.Y."/>
            <person name="Gao J.L."/>
            <person name="Fan L.J."/>
            <person name="van de Weg E."/>
            <person name="Wang J.Y."/>
            <person name="Gao Z.S."/>
        </authorList>
    </citation>
    <scope>NUCLEOTIDE SEQUENCE [LARGE SCALE GENOMIC DNA]</scope>
    <source>
        <tissue evidence="6">Leaves</tissue>
    </source>
</reference>
<evidence type="ECO:0000313" key="7">
    <source>
        <dbReference type="Proteomes" id="UP000516437"/>
    </source>
</evidence>
<feature type="signal peptide" evidence="5">
    <location>
        <begin position="1"/>
        <end position="19"/>
    </location>
</feature>
<protein>
    <submittedName>
        <fullName evidence="6">Geranylgeranyl pyrophosphate synthase, chloroplastic</fullName>
    </submittedName>
</protein>
<keyword evidence="7" id="KW-1185">Reference proteome</keyword>
<accession>A0A6A1WM28</accession>
<dbReference type="PANTHER" id="PTHR43281">
    <property type="entry name" value="FARNESYL DIPHOSPHATE SYNTHASE"/>
    <property type="match status" value="1"/>
</dbReference>
<dbReference type="SUPFAM" id="SSF48576">
    <property type="entry name" value="Terpenoid synthases"/>
    <property type="match status" value="1"/>
</dbReference>
<sequence length="70" mass="7774">MAALLEGFVVLGAILGCGSNEEVEKLRNFVRYISLLFQVVDNILDVTKFSQELGKMAGKDLVAYKTTYRS</sequence>
<evidence type="ECO:0000256" key="2">
    <source>
        <dbReference type="ARBA" id="ARBA00006706"/>
    </source>
</evidence>
<evidence type="ECO:0000256" key="5">
    <source>
        <dbReference type="SAM" id="SignalP"/>
    </source>
</evidence>
<evidence type="ECO:0000256" key="4">
    <source>
        <dbReference type="ARBA" id="ARBA00022842"/>
    </source>
</evidence>
<dbReference type="GO" id="GO:0004311">
    <property type="term" value="F:geranylgeranyl diphosphate synthase activity"/>
    <property type="evidence" value="ECO:0007669"/>
    <property type="project" value="TreeGrafter"/>
</dbReference>
<keyword evidence="4" id="KW-0460">Magnesium</keyword>
<dbReference type="Pfam" id="PF00348">
    <property type="entry name" value="polyprenyl_synt"/>
    <property type="match status" value="1"/>
</dbReference>
<organism evidence="6 7">
    <name type="scientific">Morella rubra</name>
    <name type="common">Chinese bayberry</name>
    <dbReference type="NCBI Taxonomy" id="262757"/>
    <lineage>
        <taxon>Eukaryota</taxon>
        <taxon>Viridiplantae</taxon>
        <taxon>Streptophyta</taxon>
        <taxon>Embryophyta</taxon>
        <taxon>Tracheophyta</taxon>
        <taxon>Spermatophyta</taxon>
        <taxon>Magnoliopsida</taxon>
        <taxon>eudicotyledons</taxon>
        <taxon>Gunneridae</taxon>
        <taxon>Pentapetalae</taxon>
        <taxon>rosids</taxon>
        <taxon>fabids</taxon>
        <taxon>Fagales</taxon>
        <taxon>Myricaceae</taxon>
        <taxon>Morella</taxon>
    </lineage>
</organism>
<dbReference type="Gene3D" id="1.10.600.10">
    <property type="entry name" value="Farnesyl Diphosphate Synthase"/>
    <property type="match status" value="1"/>
</dbReference>
<gene>
    <name evidence="6" type="ORF">CJ030_MR1G020592</name>
</gene>
<dbReference type="EMBL" id="RXIC02000019">
    <property type="protein sequence ID" value="KAB1226375.1"/>
    <property type="molecule type" value="Genomic_DNA"/>
</dbReference>
<evidence type="ECO:0000256" key="1">
    <source>
        <dbReference type="ARBA" id="ARBA00001946"/>
    </source>
</evidence>
<dbReference type="Proteomes" id="UP000516437">
    <property type="component" value="Chromosome 1"/>
</dbReference>
<proteinExistence type="inferred from homology"/>
<comment type="caution">
    <text evidence="6">The sequence shown here is derived from an EMBL/GenBank/DDBJ whole genome shotgun (WGS) entry which is preliminary data.</text>
</comment>
<dbReference type="GO" id="GO:0008299">
    <property type="term" value="P:isoprenoid biosynthetic process"/>
    <property type="evidence" value="ECO:0007669"/>
    <property type="project" value="InterPro"/>
</dbReference>
<dbReference type="OrthoDB" id="6921389at2759"/>
<comment type="cofactor">
    <cofactor evidence="1">
        <name>Mg(2+)</name>
        <dbReference type="ChEBI" id="CHEBI:18420"/>
    </cofactor>
</comment>
<dbReference type="InterPro" id="IPR008949">
    <property type="entry name" value="Isoprenoid_synthase_dom_sf"/>
</dbReference>
<evidence type="ECO:0000256" key="3">
    <source>
        <dbReference type="ARBA" id="ARBA00022723"/>
    </source>
</evidence>
<name>A0A6A1WM28_9ROSI</name>
<dbReference type="PANTHER" id="PTHR43281:SF24">
    <property type="entry name" value="OS07G0580900 PROTEIN"/>
    <property type="match status" value="1"/>
</dbReference>
<dbReference type="AlphaFoldDB" id="A0A6A1WM28"/>
<dbReference type="InterPro" id="IPR000092">
    <property type="entry name" value="Polyprenyl_synt"/>
</dbReference>
<feature type="chain" id="PRO_5025497582" evidence="5">
    <location>
        <begin position="20"/>
        <end position="70"/>
    </location>
</feature>
<keyword evidence="5" id="KW-0732">Signal</keyword>
<keyword evidence="3" id="KW-0479">Metal-binding</keyword>
<comment type="similarity">
    <text evidence="2">Belongs to the FPP/GGPP synthase family.</text>
</comment>
<dbReference type="GO" id="GO:0046872">
    <property type="term" value="F:metal ion binding"/>
    <property type="evidence" value="ECO:0007669"/>
    <property type="project" value="UniProtKB-KW"/>
</dbReference>
<evidence type="ECO:0000313" key="6">
    <source>
        <dbReference type="EMBL" id="KAB1226375.1"/>
    </source>
</evidence>